<evidence type="ECO:0000313" key="3">
    <source>
        <dbReference type="EMBL" id="TQM96039.1"/>
    </source>
</evidence>
<evidence type="ECO:0000256" key="1">
    <source>
        <dbReference type="SAM" id="MobiDB-lite"/>
    </source>
</evidence>
<feature type="domain" description="EfeO-type cupredoxin-like" evidence="2">
    <location>
        <begin position="70"/>
        <end position="156"/>
    </location>
</feature>
<reference evidence="3 4" key="1">
    <citation type="submission" date="2019-06" db="EMBL/GenBank/DDBJ databases">
        <title>Sequencing the genomes of 1000 actinobacteria strains.</title>
        <authorList>
            <person name="Klenk H.-P."/>
        </authorList>
    </citation>
    <scope>NUCLEOTIDE SEQUENCE [LARGE SCALE GENOMIC DNA]</scope>
    <source>
        <strain evidence="3 4">DSM 12362</strain>
    </source>
</reference>
<gene>
    <name evidence="3" type="ORF">FB476_0892</name>
</gene>
<dbReference type="Pfam" id="PF13473">
    <property type="entry name" value="Cupredoxin_1"/>
    <property type="match status" value="1"/>
</dbReference>
<dbReference type="Proteomes" id="UP000315133">
    <property type="component" value="Unassembled WGS sequence"/>
</dbReference>
<dbReference type="AlphaFoldDB" id="A0A543KLS4"/>
<dbReference type="InterPro" id="IPR008972">
    <property type="entry name" value="Cupredoxin"/>
</dbReference>
<dbReference type="InterPro" id="IPR052721">
    <property type="entry name" value="ET_Amicyanin"/>
</dbReference>
<accession>A0A543KLS4</accession>
<dbReference type="RefSeq" id="WP_141817713.1">
    <property type="nucleotide sequence ID" value="NZ_BAAAIL010000003.1"/>
</dbReference>
<dbReference type="InterPro" id="IPR028096">
    <property type="entry name" value="EfeO_Cupredoxin"/>
</dbReference>
<dbReference type="PANTHER" id="PTHR36507:SF1">
    <property type="entry name" value="BLL1555 PROTEIN"/>
    <property type="match status" value="1"/>
</dbReference>
<organism evidence="3 4">
    <name type="scientific">Ornithinimicrobium humiphilum</name>
    <dbReference type="NCBI Taxonomy" id="125288"/>
    <lineage>
        <taxon>Bacteria</taxon>
        <taxon>Bacillati</taxon>
        <taxon>Actinomycetota</taxon>
        <taxon>Actinomycetes</taxon>
        <taxon>Micrococcales</taxon>
        <taxon>Ornithinimicrobiaceae</taxon>
        <taxon>Ornithinimicrobium</taxon>
    </lineage>
</organism>
<proteinExistence type="predicted"/>
<dbReference type="PANTHER" id="PTHR36507">
    <property type="entry name" value="BLL1555 PROTEIN"/>
    <property type="match status" value="1"/>
</dbReference>
<sequence>MHGTPAQDGGPRRAPLLSSFGGLTLAAVLLAGCGDPGGGDSGDGAAPAPSTPAATSTAPGTDDESTGTSDEAAAEEVVITIEGFAYSVPDSVPPGAQITVRNADGVGHTVTSDDGGATFDVPVGPGEEVTFTAPEEPGEVPFHCTPHPAMTATLVVAEEG</sequence>
<name>A0A543KLS4_9MICO</name>
<dbReference type="OrthoDB" id="574459at2"/>
<protein>
    <submittedName>
        <fullName evidence="3">Plastocyanin</fullName>
    </submittedName>
</protein>
<evidence type="ECO:0000259" key="2">
    <source>
        <dbReference type="Pfam" id="PF13473"/>
    </source>
</evidence>
<evidence type="ECO:0000313" key="4">
    <source>
        <dbReference type="Proteomes" id="UP000315133"/>
    </source>
</evidence>
<dbReference type="SUPFAM" id="SSF49503">
    <property type="entry name" value="Cupredoxins"/>
    <property type="match status" value="1"/>
</dbReference>
<keyword evidence="4" id="KW-1185">Reference proteome</keyword>
<feature type="region of interest" description="Disordered" evidence="1">
    <location>
        <begin position="31"/>
        <end position="73"/>
    </location>
</feature>
<comment type="caution">
    <text evidence="3">The sequence shown here is derived from an EMBL/GenBank/DDBJ whole genome shotgun (WGS) entry which is preliminary data.</text>
</comment>
<dbReference type="Gene3D" id="2.60.40.420">
    <property type="entry name" value="Cupredoxins - blue copper proteins"/>
    <property type="match status" value="1"/>
</dbReference>
<dbReference type="EMBL" id="VFPU01000001">
    <property type="protein sequence ID" value="TQM96039.1"/>
    <property type="molecule type" value="Genomic_DNA"/>
</dbReference>
<feature type="compositionally biased region" description="Low complexity" evidence="1">
    <location>
        <begin position="43"/>
        <end position="60"/>
    </location>
</feature>